<dbReference type="CDD" id="cd05162">
    <property type="entry name" value="PWWP"/>
    <property type="match status" value="1"/>
</dbReference>
<dbReference type="RefSeq" id="XP_016612078.1">
    <property type="nucleotide sequence ID" value="XM_016749803.1"/>
</dbReference>
<dbReference type="Pfam" id="PF00855">
    <property type="entry name" value="PWWP"/>
    <property type="match status" value="1"/>
</dbReference>
<dbReference type="PANTHER" id="PTHR10688:SF5">
    <property type="entry name" value="PWWP DOMAIN-CONTAINING PROTEIN 1-RELATED"/>
    <property type="match status" value="1"/>
</dbReference>
<dbReference type="SUPFAM" id="SSF63748">
    <property type="entry name" value="Tudor/PWWP/MBT"/>
    <property type="match status" value="1"/>
</dbReference>
<sequence length="289" mass="32099">MKLPKRRTPRPRPTIRPECRTANTGLMMESIFGCVHTPRPEQHPSSIPSLTIGDLVWAKVGTTPFWPAQVVDPSLIPSRKRPFLPPKDTASVLVQFFAKYDCAYITPGPQLLPFAPHLISKCARSKSRLFKIAVEEALAAGRKGQPSSPADNISLQNSQGIPLPNAEVKLRFRHTRLPSSSADVCARTVQQRDAQPVRMLTPPPRSTLSFKYDNHGMLPINDCLTPPSPPKPIHRFCGLDELSRQAVLEIERMKQQSALVNIQLKRKSSLDNSGDFCLHKFAMLASSSN</sequence>
<dbReference type="GeneID" id="27685145"/>
<organism evidence="2 3">
    <name type="scientific">Spizellomyces punctatus (strain DAOM BR117)</name>
    <dbReference type="NCBI Taxonomy" id="645134"/>
    <lineage>
        <taxon>Eukaryota</taxon>
        <taxon>Fungi</taxon>
        <taxon>Fungi incertae sedis</taxon>
        <taxon>Chytridiomycota</taxon>
        <taxon>Chytridiomycota incertae sedis</taxon>
        <taxon>Chytridiomycetes</taxon>
        <taxon>Spizellomycetales</taxon>
        <taxon>Spizellomycetaceae</taxon>
        <taxon>Spizellomyces</taxon>
    </lineage>
</organism>
<proteinExistence type="predicted"/>
<dbReference type="Gene3D" id="2.30.30.140">
    <property type="match status" value="1"/>
</dbReference>
<name>A0A0L0HT38_SPIPD</name>
<gene>
    <name evidence="2" type="ORF">SPPG_01485</name>
</gene>
<accession>A0A0L0HT38</accession>
<dbReference type="PROSITE" id="PS50812">
    <property type="entry name" value="PWWP"/>
    <property type="match status" value="1"/>
</dbReference>
<dbReference type="InterPro" id="IPR000313">
    <property type="entry name" value="PWWP_dom"/>
</dbReference>
<dbReference type="OrthoDB" id="62853at2759"/>
<evidence type="ECO:0000313" key="3">
    <source>
        <dbReference type="Proteomes" id="UP000053201"/>
    </source>
</evidence>
<reference evidence="2 3" key="1">
    <citation type="submission" date="2009-08" db="EMBL/GenBank/DDBJ databases">
        <title>The Genome Sequence of Spizellomyces punctatus strain DAOM BR117.</title>
        <authorList>
            <consortium name="The Broad Institute Genome Sequencing Platform"/>
            <person name="Russ C."/>
            <person name="Cuomo C."/>
            <person name="Shea T."/>
            <person name="Young S.K."/>
            <person name="Zeng Q."/>
            <person name="Koehrsen M."/>
            <person name="Haas B."/>
            <person name="Borodovsky M."/>
            <person name="Guigo R."/>
            <person name="Alvarado L."/>
            <person name="Berlin A."/>
            <person name="Bochicchio J."/>
            <person name="Borenstein D."/>
            <person name="Chapman S."/>
            <person name="Chen Z."/>
            <person name="Engels R."/>
            <person name="Freedman E."/>
            <person name="Gellesch M."/>
            <person name="Goldberg J."/>
            <person name="Griggs A."/>
            <person name="Gujja S."/>
            <person name="Heiman D."/>
            <person name="Hepburn T."/>
            <person name="Howarth C."/>
            <person name="Jen D."/>
            <person name="Larson L."/>
            <person name="Lewis B."/>
            <person name="Mehta T."/>
            <person name="Park D."/>
            <person name="Pearson M."/>
            <person name="Roberts A."/>
            <person name="Saif S."/>
            <person name="Shenoy N."/>
            <person name="Sisk P."/>
            <person name="Stolte C."/>
            <person name="Sykes S."/>
            <person name="Thomson T."/>
            <person name="Walk T."/>
            <person name="White J."/>
            <person name="Yandava C."/>
            <person name="Burger G."/>
            <person name="Gray M.W."/>
            <person name="Holland P.W.H."/>
            <person name="King N."/>
            <person name="Lang F.B.F."/>
            <person name="Roger A.J."/>
            <person name="Ruiz-Trillo I."/>
            <person name="Lander E."/>
            <person name="Nusbaum C."/>
        </authorList>
    </citation>
    <scope>NUCLEOTIDE SEQUENCE [LARGE SCALE GENOMIC DNA]</scope>
    <source>
        <strain evidence="2 3">DAOM BR117</strain>
    </source>
</reference>
<keyword evidence="3" id="KW-1185">Reference proteome</keyword>
<feature type="domain" description="PWWP" evidence="1">
    <location>
        <begin position="52"/>
        <end position="105"/>
    </location>
</feature>
<evidence type="ECO:0000313" key="2">
    <source>
        <dbReference type="EMBL" id="KND04039.1"/>
    </source>
</evidence>
<dbReference type="PANTHER" id="PTHR10688">
    <property type="entry name" value="PWWP DOMAIN-CONTAINING PROTEIN"/>
    <property type="match status" value="1"/>
</dbReference>
<dbReference type="InParanoid" id="A0A0L0HT38"/>
<dbReference type="STRING" id="645134.A0A0L0HT38"/>
<dbReference type="InterPro" id="IPR052657">
    <property type="entry name" value="PDP_family_Arabidopsis"/>
</dbReference>
<dbReference type="AlphaFoldDB" id="A0A0L0HT38"/>
<dbReference type="Proteomes" id="UP000053201">
    <property type="component" value="Unassembled WGS sequence"/>
</dbReference>
<dbReference type="VEuPathDB" id="FungiDB:SPPG_01485"/>
<dbReference type="SMART" id="SM00293">
    <property type="entry name" value="PWWP"/>
    <property type="match status" value="1"/>
</dbReference>
<evidence type="ECO:0000259" key="1">
    <source>
        <dbReference type="PROSITE" id="PS50812"/>
    </source>
</evidence>
<dbReference type="EMBL" id="KQ257451">
    <property type="protein sequence ID" value="KND04039.1"/>
    <property type="molecule type" value="Genomic_DNA"/>
</dbReference>
<protein>
    <recommendedName>
        <fullName evidence="1">PWWP domain-containing protein</fullName>
    </recommendedName>
</protein>